<dbReference type="eggNOG" id="COG0446">
    <property type="taxonomic scope" value="Bacteria"/>
</dbReference>
<dbReference type="EMBL" id="FQZN01000006">
    <property type="protein sequence ID" value="SHI70125.1"/>
    <property type="molecule type" value="Genomic_DNA"/>
</dbReference>
<keyword evidence="5" id="KW-0998">Cell outer membrane</keyword>
<feature type="domain" description="SusD-like N-terminal" evidence="7">
    <location>
        <begin position="21"/>
        <end position="222"/>
    </location>
</feature>
<evidence type="ECO:0000256" key="5">
    <source>
        <dbReference type="ARBA" id="ARBA00023237"/>
    </source>
</evidence>
<evidence type="ECO:0000313" key="8">
    <source>
        <dbReference type="EMBL" id="SHI70125.1"/>
    </source>
</evidence>
<dbReference type="InterPro" id="IPR033985">
    <property type="entry name" value="SusD-like_N"/>
</dbReference>
<evidence type="ECO:0000256" key="2">
    <source>
        <dbReference type="ARBA" id="ARBA00006275"/>
    </source>
</evidence>
<feature type="domain" description="RagB/SusD" evidence="6">
    <location>
        <begin position="282"/>
        <end position="591"/>
    </location>
</feature>
<keyword evidence="4" id="KW-0472">Membrane</keyword>
<dbReference type="RefSeq" id="WP_025831242.1">
    <property type="nucleotide sequence ID" value="NZ_FQZN01000006.1"/>
</dbReference>
<dbReference type="Proteomes" id="UP000184192">
    <property type="component" value="Unassembled WGS sequence"/>
</dbReference>
<dbReference type="SUPFAM" id="SSF48452">
    <property type="entry name" value="TPR-like"/>
    <property type="match status" value="1"/>
</dbReference>
<sequence length="591" mass="66979">MKSFKTAILSLLACLAVTSCDFLEKEPYELTPETYFNNEAEANSYLTSVYAPLASQNFYGNRYLHLVAGDDLSHYGGGRNPESSGVIACNNATASSPNFSQLWITLYAGIDRANTFLENISKVSDQNIDPKVREQYRSEARFLRAFYYFTLVQGWGDVPFKTSSTQSVNGLSIPRTDKETIYDFIVTEMDECANGLLSASDLNYTGRITKSAAWGILARVYLFRAGEYHRNHTTPDNTAIQNYFQQASTYAQKVMGEGHSLAPNYWDVFIDLCSNQYNTTANESIWEIEFSGTYSAETRAEGRIGNLIGINAPRIDTQSIIGQKDPGYGYAFYRSTPKLYELYEANGDIERMNWNIAPFEYVQQTSGQGVTGRKFFYGKMEEVRGQYWDKSYSYGEAQFDNKGAYNNVGDYEQAESVAANNNYSRPGAKYRREYESQNTKKNANYTSINFPVLRYSDVLLMVAEAENEINSTPNKLAYDCLNAVRERAGIDLYEEGSLNKETFRQAVKDERGMELCFEYTRRYDLIRWGEYVSNMNALASRAQQGAGGNWTGGDTYSVWTFFQITDAYNFFPIPDTEMSVNNAITQNNPGW</sequence>
<dbReference type="InterPro" id="IPR011990">
    <property type="entry name" value="TPR-like_helical_dom_sf"/>
</dbReference>
<dbReference type="AlphaFoldDB" id="A0A1M6DAD2"/>
<evidence type="ECO:0000256" key="3">
    <source>
        <dbReference type="ARBA" id="ARBA00022729"/>
    </source>
</evidence>
<dbReference type="Gene3D" id="1.25.40.390">
    <property type="match status" value="1"/>
</dbReference>
<protein>
    <submittedName>
        <fullName evidence="8">Starch-binding associating with outer membrane</fullName>
    </submittedName>
</protein>
<keyword evidence="9" id="KW-1185">Reference proteome</keyword>
<dbReference type="GO" id="GO:0009279">
    <property type="term" value="C:cell outer membrane"/>
    <property type="evidence" value="ECO:0007669"/>
    <property type="project" value="UniProtKB-SubCell"/>
</dbReference>
<dbReference type="Pfam" id="PF14322">
    <property type="entry name" value="SusD-like_3"/>
    <property type="match status" value="1"/>
</dbReference>
<comment type="subcellular location">
    <subcellularLocation>
        <location evidence="1">Cell outer membrane</location>
    </subcellularLocation>
</comment>
<proteinExistence type="inferred from homology"/>
<dbReference type="PROSITE" id="PS51257">
    <property type="entry name" value="PROKAR_LIPOPROTEIN"/>
    <property type="match status" value="1"/>
</dbReference>
<accession>A0A1M6DAD2</accession>
<evidence type="ECO:0000313" key="9">
    <source>
        <dbReference type="Proteomes" id="UP000184192"/>
    </source>
</evidence>
<evidence type="ECO:0000256" key="4">
    <source>
        <dbReference type="ARBA" id="ARBA00023136"/>
    </source>
</evidence>
<evidence type="ECO:0000259" key="6">
    <source>
        <dbReference type="Pfam" id="PF07980"/>
    </source>
</evidence>
<reference evidence="9" key="1">
    <citation type="submission" date="2016-11" db="EMBL/GenBank/DDBJ databases">
        <authorList>
            <person name="Varghese N."/>
            <person name="Submissions S."/>
        </authorList>
    </citation>
    <scope>NUCLEOTIDE SEQUENCE [LARGE SCALE GENOMIC DNA]</scope>
    <source>
        <strain evidence="9">DSM 26884</strain>
    </source>
</reference>
<dbReference type="Pfam" id="PF07980">
    <property type="entry name" value="SusD_RagB"/>
    <property type="match status" value="1"/>
</dbReference>
<dbReference type="GeneID" id="92711441"/>
<organism evidence="8 9">
    <name type="scientific">Bacteroides stercorirosoris</name>
    <dbReference type="NCBI Taxonomy" id="871324"/>
    <lineage>
        <taxon>Bacteria</taxon>
        <taxon>Pseudomonadati</taxon>
        <taxon>Bacteroidota</taxon>
        <taxon>Bacteroidia</taxon>
        <taxon>Bacteroidales</taxon>
        <taxon>Bacteroidaceae</taxon>
        <taxon>Bacteroides</taxon>
    </lineage>
</organism>
<dbReference type="InterPro" id="IPR012944">
    <property type="entry name" value="SusD_RagB_dom"/>
</dbReference>
<name>A0A1M6DAD2_9BACE</name>
<evidence type="ECO:0000256" key="1">
    <source>
        <dbReference type="ARBA" id="ARBA00004442"/>
    </source>
</evidence>
<gene>
    <name evidence="8" type="ORF">SAMN05444350_10648</name>
</gene>
<keyword evidence="3" id="KW-0732">Signal</keyword>
<comment type="similarity">
    <text evidence="2">Belongs to the SusD family.</text>
</comment>
<evidence type="ECO:0000259" key="7">
    <source>
        <dbReference type="Pfam" id="PF14322"/>
    </source>
</evidence>